<dbReference type="OrthoDB" id="5185789at2"/>
<reference evidence="1 2" key="1">
    <citation type="submission" date="2018-05" db="EMBL/GenBank/DDBJ databases">
        <title>Lujinxingia marina gen. nov. sp. nov., a new facultative anaerobic member of the class Deltaproteobacteria, and proposal of Lujinxingaceae fam. nov.</title>
        <authorList>
            <person name="Li C.-M."/>
        </authorList>
    </citation>
    <scope>NUCLEOTIDE SEQUENCE [LARGE SCALE GENOMIC DNA]</scope>
    <source>
        <strain evidence="1 2">B210</strain>
    </source>
</reference>
<protein>
    <recommendedName>
        <fullName evidence="3">SRPBCC family protein</fullName>
    </recommendedName>
</protein>
<gene>
    <name evidence="1" type="ORF">DL240_11355</name>
</gene>
<evidence type="ECO:0000313" key="1">
    <source>
        <dbReference type="EMBL" id="RAL22436.1"/>
    </source>
</evidence>
<dbReference type="EMBL" id="QHKO01000004">
    <property type="protein sequence ID" value="RAL22436.1"/>
    <property type="molecule type" value="Genomic_DNA"/>
</dbReference>
<evidence type="ECO:0008006" key="3">
    <source>
        <dbReference type="Google" id="ProtNLM"/>
    </source>
</evidence>
<proteinExistence type="predicted"/>
<dbReference type="SUPFAM" id="SSF55961">
    <property type="entry name" value="Bet v1-like"/>
    <property type="match status" value="1"/>
</dbReference>
<organism evidence="1 2">
    <name type="scientific">Lujinxingia litoralis</name>
    <dbReference type="NCBI Taxonomy" id="2211119"/>
    <lineage>
        <taxon>Bacteria</taxon>
        <taxon>Deltaproteobacteria</taxon>
        <taxon>Bradymonadales</taxon>
        <taxon>Lujinxingiaceae</taxon>
        <taxon>Lujinxingia</taxon>
    </lineage>
</organism>
<dbReference type="Proteomes" id="UP000249169">
    <property type="component" value="Unassembled WGS sequence"/>
</dbReference>
<sequence length="158" mass="18025">MLSFDRTIDTRLDPELLWELVVEAFEDPANSRIWPIELDEVSPITLRPGATLSATYRFGPLHTHQNYMITEVVDGQSLSYCSQASHPLKGGATLSVLESLKGSQLRWVGSYRPRLHPLAPGALLFVRLYFLNAFFARLEHRLRLQEELLDHQPQATRV</sequence>
<comment type="caution">
    <text evidence="1">The sequence shown here is derived from an EMBL/GenBank/DDBJ whole genome shotgun (WGS) entry which is preliminary data.</text>
</comment>
<dbReference type="RefSeq" id="WP_111730008.1">
    <property type="nucleotide sequence ID" value="NZ_QHKO01000004.1"/>
</dbReference>
<keyword evidence="2" id="KW-1185">Reference proteome</keyword>
<evidence type="ECO:0000313" key="2">
    <source>
        <dbReference type="Proteomes" id="UP000249169"/>
    </source>
</evidence>
<accession>A0A328C611</accession>
<name>A0A328C611_9DELT</name>
<dbReference type="AlphaFoldDB" id="A0A328C611"/>